<feature type="region of interest" description="Disordered" evidence="1">
    <location>
        <begin position="1"/>
        <end position="29"/>
    </location>
</feature>
<dbReference type="AlphaFoldDB" id="A0A3P6RVK2"/>
<gene>
    <name evidence="2" type="ORF">CGOC_LOCUS6326</name>
</gene>
<keyword evidence="3" id="KW-1185">Reference proteome</keyword>
<evidence type="ECO:0000313" key="2">
    <source>
        <dbReference type="EMBL" id="VDK67512.1"/>
    </source>
</evidence>
<accession>A0A3P6RVK2</accession>
<reference evidence="2 3" key="1">
    <citation type="submission" date="2018-11" db="EMBL/GenBank/DDBJ databases">
        <authorList>
            <consortium name="Pathogen Informatics"/>
        </authorList>
    </citation>
    <scope>NUCLEOTIDE SEQUENCE [LARGE SCALE GENOMIC DNA]</scope>
</reference>
<evidence type="ECO:0000256" key="1">
    <source>
        <dbReference type="SAM" id="MobiDB-lite"/>
    </source>
</evidence>
<feature type="compositionally biased region" description="Polar residues" evidence="1">
    <location>
        <begin position="1"/>
        <end position="19"/>
    </location>
</feature>
<dbReference type="Proteomes" id="UP000271889">
    <property type="component" value="Unassembled WGS sequence"/>
</dbReference>
<dbReference type="EMBL" id="UYRV01020393">
    <property type="protein sequence ID" value="VDK67512.1"/>
    <property type="molecule type" value="Genomic_DNA"/>
</dbReference>
<proteinExistence type="predicted"/>
<sequence>MKMRSCTMTIMSKSMSSRQEMLHRQLKPK</sequence>
<organism evidence="2 3">
    <name type="scientific">Cylicostephanus goldi</name>
    <name type="common">Nematode worm</name>
    <dbReference type="NCBI Taxonomy" id="71465"/>
    <lineage>
        <taxon>Eukaryota</taxon>
        <taxon>Metazoa</taxon>
        <taxon>Ecdysozoa</taxon>
        <taxon>Nematoda</taxon>
        <taxon>Chromadorea</taxon>
        <taxon>Rhabditida</taxon>
        <taxon>Rhabditina</taxon>
        <taxon>Rhabditomorpha</taxon>
        <taxon>Strongyloidea</taxon>
        <taxon>Strongylidae</taxon>
        <taxon>Cylicostephanus</taxon>
    </lineage>
</organism>
<name>A0A3P6RVK2_CYLGO</name>
<evidence type="ECO:0000313" key="3">
    <source>
        <dbReference type="Proteomes" id="UP000271889"/>
    </source>
</evidence>
<protein>
    <submittedName>
        <fullName evidence="2">Uncharacterized protein</fullName>
    </submittedName>
</protein>